<dbReference type="Proteomes" id="UP000597989">
    <property type="component" value="Unassembled WGS sequence"/>
</dbReference>
<dbReference type="AlphaFoldDB" id="A0A917N9I1"/>
<evidence type="ECO:0000259" key="7">
    <source>
        <dbReference type="PROSITE" id="PS50832"/>
    </source>
</evidence>
<evidence type="ECO:0000313" key="8">
    <source>
        <dbReference type="EMBL" id="GAA0524807.1"/>
    </source>
</evidence>
<reference evidence="9" key="3">
    <citation type="submission" date="2020-09" db="EMBL/GenBank/DDBJ databases">
        <authorList>
            <person name="Sun Q."/>
            <person name="Zhou Y."/>
        </authorList>
    </citation>
    <scope>NUCLEOTIDE SEQUENCE</scope>
    <source>
        <strain evidence="9">CGMCC 4.7206</strain>
    </source>
</reference>
<dbReference type="NCBIfam" id="TIGR00008">
    <property type="entry name" value="infA"/>
    <property type="match status" value="1"/>
</dbReference>
<dbReference type="InterPro" id="IPR004368">
    <property type="entry name" value="TIF_IF1"/>
</dbReference>
<organism evidence="9 10">
    <name type="scientific">Saccharopolyspora thermophila</name>
    <dbReference type="NCBI Taxonomy" id="89367"/>
    <lineage>
        <taxon>Bacteria</taxon>
        <taxon>Bacillati</taxon>
        <taxon>Actinomycetota</taxon>
        <taxon>Actinomycetes</taxon>
        <taxon>Pseudonocardiales</taxon>
        <taxon>Pseudonocardiaceae</taxon>
        <taxon>Saccharopolyspora</taxon>
    </lineage>
</organism>
<feature type="region of interest" description="Disordered" evidence="6">
    <location>
        <begin position="1"/>
        <end position="36"/>
    </location>
</feature>
<keyword evidence="3 4" id="KW-0648">Protein biosynthesis</keyword>
<dbReference type="CDD" id="cd04451">
    <property type="entry name" value="S1_IF1"/>
    <property type="match status" value="1"/>
</dbReference>
<dbReference type="Pfam" id="PF01176">
    <property type="entry name" value="eIF-1a"/>
    <property type="match status" value="1"/>
</dbReference>
<dbReference type="InterPro" id="IPR012340">
    <property type="entry name" value="NA-bd_OB-fold"/>
</dbReference>
<evidence type="ECO:0000256" key="2">
    <source>
        <dbReference type="ARBA" id="ARBA00022540"/>
    </source>
</evidence>
<dbReference type="PROSITE" id="PS50832">
    <property type="entry name" value="S1_IF1_TYPE"/>
    <property type="match status" value="1"/>
</dbReference>
<dbReference type="GO" id="GO:0005829">
    <property type="term" value="C:cytosol"/>
    <property type="evidence" value="ECO:0007669"/>
    <property type="project" value="TreeGrafter"/>
</dbReference>
<gene>
    <name evidence="4" type="primary">infA</name>
    <name evidence="8" type="ORF">GCM10009545_28840</name>
    <name evidence="9" type="ORF">GCM10011581_15350</name>
</gene>
<evidence type="ECO:0000313" key="10">
    <source>
        <dbReference type="Proteomes" id="UP000597989"/>
    </source>
</evidence>
<protein>
    <recommendedName>
        <fullName evidence="4 5">Translation initiation factor IF-1</fullName>
    </recommendedName>
</protein>
<comment type="subunit">
    <text evidence="4">Component of the 30S ribosomal translation pre-initiation complex which assembles on the 30S ribosome in the order IF-2 and IF-3, IF-1 and N-formylmethionyl-tRNA(fMet); mRNA recruitment can occur at any time during PIC assembly.</text>
</comment>
<keyword evidence="11" id="KW-1185">Reference proteome</keyword>
<comment type="similarity">
    <text evidence="1 4">Belongs to the IF-1 family.</text>
</comment>
<dbReference type="Gene3D" id="2.40.50.140">
    <property type="entry name" value="Nucleic acid-binding proteins"/>
    <property type="match status" value="1"/>
</dbReference>
<name>A0A917N9I1_9PSEU</name>
<accession>A0A917N9I1</accession>
<feature type="compositionally biased region" description="Basic and acidic residues" evidence="6">
    <location>
        <begin position="26"/>
        <end position="36"/>
    </location>
</feature>
<evidence type="ECO:0000313" key="9">
    <source>
        <dbReference type="EMBL" id="GGI79116.1"/>
    </source>
</evidence>
<dbReference type="EMBL" id="BMMT01000003">
    <property type="protein sequence ID" value="GGI79116.1"/>
    <property type="molecule type" value="Genomic_DNA"/>
</dbReference>
<evidence type="ECO:0000256" key="3">
    <source>
        <dbReference type="ARBA" id="ARBA00022917"/>
    </source>
</evidence>
<evidence type="ECO:0000256" key="1">
    <source>
        <dbReference type="ARBA" id="ARBA00010939"/>
    </source>
</evidence>
<proteinExistence type="inferred from homology"/>
<dbReference type="GO" id="GO:0003743">
    <property type="term" value="F:translation initiation factor activity"/>
    <property type="evidence" value="ECO:0007669"/>
    <property type="project" value="UniProtKB-UniRule"/>
</dbReference>
<keyword evidence="4" id="KW-0694">RNA-binding</keyword>
<dbReference type="PANTHER" id="PTHR33370">
    <property type="entry name" value="TRANSLATION INITIATION FACTOR IF-1, CHLOROPLASTIC"/>
    <property type="match status" value="1"/>
</dbReference>
<dbReference type="FunFam" id="2.40.50.140:FF:000002">
    <property type="entry name" value="Translation initiation factor IF-1"/>
    <property type="match status" value="1"/>
</dbReference>
<reference evidence="9 10" key="1">
    <citation type="journal article" date="2014" name="Int. J. Syst. Evol. Microbiol.">
        <title>Complete genome sequence of Corynebacterium casei LMG S-19264T (=DSM 44701T), isolated from a smear-ripened cheese.</title>
        <authorList>
            <consortium name="US DOE Joint Genome Institute (JGI-PGF)"/>
            <person name="Walter F."/>
            <person name="Albersmeier A."/>
            <person name="Kalinowski J."/>
            <person name="Ruckert C."/>
        </authorList>
    </citation>
    <scope>NUCLEOTIDE SEQUENCE [LARGE SCALE GENOMIC DNA]</scope>
    <source>
        <strain evidence="9 10">CGMCC 4.7206</strain>
    </source>
</reference>
<keyword evidence="2 4" id="KW-0396">Initiation factor</keyword>
<dbReference type="InterPro" id="IPR006196">
    <property type="entry name" value="RNA-binding_domain_S1_IF1"/>
</dbReference>
<comment type="subcellular location">
    <subcellularLocation>
        <location evidence="4">Cytoplasm</location>
    </subcellularLocation>
</comment>
<dbReference type="GO" id="GO:0043022">
    <property type="term" value="F:ribosome binding"/>
    <property type="evidence" value="ECO:0007669"/>
    <property type="project" value="UniProtKB-UniRule"/>
</dbReference>
<dbReference type="SUPFAM" id="SSF50249">
    <property type="entry name" value="Nucleic acid-binding proteins"/>
    <property type="match status" value="1"/>
</dbReference>
<comment type="caution">
    <text evidence="9">The sequence shown here is derived from an EMBL/GenBank/DDBJ whole genome shotgun (WGS) entry which is preliminary data.</text>
</comment>
<dbReference type="HAMAP" id="MF_00075">
    <property type="entry name" value="IF_1"/>
    <property type="match status" value="1"/>
</dbReference>
<reference evidence="8" key="4">
    <citation type="submission" date="2023-12" db="EMBL/GenBank/DDBJ databases">
        <authorList>
            <person name="Sun Q."/>
            <person name="Inoue M."/>
        </authorList>
    </citation>
    <scope>NUCLEOTIDE SEQUENCE</scope>
    <source>
        <strain evidence="8">JCM 10664</strain>
    </source>
</reference>
<reference evidence="8 11" key="2">
    <citation type="journal article" date="2019" name="Int. J. Syst. Evol. Microbiol.">
        <title>The Global Catalogue of Microorganisms (GCM) 10K type strain sequencing project: providing services to taxonomists for standard genome sequencing and annotation.</title>
        <authorList>
            <consortium name="The Broad Institute Genomics Platform"/>
            <consortium name="The Broad Institute Genome Sequencing Center for Infectious Disease"/>
            <person name="Wu L."/>
            <person name="Ma J."/>
        </authorList>
    </citation>
    <scope>NUCLEOTIDE SEQUENCE [LARGE SCALE GENOMIC DNA]</scope>
    <source>
        <strain evidence="8 11">JCM 10664</strain>
    </source>
</reference>
<dbReference type="GO" id="GO:0019843">
    <property type="term" value="F:rRNA binding"/>
    <property type="evidence" value="ECO:0007669"/>
    <property type="project" value="UniProtKB-UniRule"/>
</dbReference>
<feature type="domain" description="S1-like" evidence="7">
    <location>
        <begin position="26"/>
        <end position="102"/>
    </location>
</feature>
<dbReference type="PANTHER" id="PTHR33370:SF1">
    <property type="entry name" value="TRANSLATION INITIATION FACTOR IF-1, CHLOROPLASTIC"/>
    <property type="match status" value="1"/>
</dbReference>
<comment type="function">
    <text evidence="4">One of the essential components for the initiation of protein synthesis. Stabilizes the binding of IF-2 and IF-3 on the 30S subunit to which N-formylmethionyl-tRNA(fMet) subsequently binds. Helps modulate mRNA selection, yielding the 30S pre-initiation complex (PIC). Upon addition of the 50S ribosomal subunit IF-1, IF-2 and IF-3 are released leaving the mature 70S translation initiation complex.</text>
</comment>
<dbReference type="EMBL" id="BAAAHC010000011">
    <property type="protein sequence ID" value="GAA0524807.1"/>
    <property type="molecule type" value="Genomic_DNA"/>
</dbReference>
<keyword evidence="4" id="KW-0699">rRNA-binding</keyword>
<evidence type="ECO:0000256" key="5">
    <source>
        <dbReference type="NCBIfam" id="TIGR00008"/>
    </source>
</evidence>
<sequence>MLVAGAGASGAGGGTVRSEQPSPSRNAEDMGKKDGAIEVEGRVIEPLPNAMFRVELENGHKVLAHISGKMRQHYIRILPEDRVVVELSPYDLSRGRIVYRYK</sequence>
<evidence type="ECO:0000256" key="4">
    <source>
        <dbReference type="HAMAP-Rule" id="MF_00075"/>
    </source>
</evidence>
<evidence type="ECO:0000256" key="6">
    <source>
        <dbReference type="SAM" id="MobiDB-lite"/>
    </source>
</evidence>
<dbReference type="Proteomes" id="UP001500220">
    <property type="component" value="Unassembled WGS sequence"/>
</dbReference>
<evidence type="ECO:0000313" key="11">
    <source>
        <dbReference type="Proteomes" id="UP001500220"/>
    </source>
</evidence>
<keyword evidence="4" id="KW-0963">Cytoplasm</keyword>